<dbReference type="InterPro" id="IPR003690">
    <property type="entry name" value="MTERF"/>
</dbReference>
<dbReference type="InterPro" id="IPR048289">
    <property type="entry name" value="RRM2_NsCP33-like"/>
</dbReference>
<accession>A0A314USX4</accession>
<dbReference type="OrthoDB" id="764594at2759"/>
<dbReference type="SUPFAM" id="SSF54928">
    <property type="entry name" value="RNA-binding domain, RBD"/>
    <property type="match status" value="2"/>
</dbReference>
<dbReference type="InterPro" id="IPR035979">
    <property type="entry name" value="RBD_domain_sf"/>
</dbReference>
<dbReference type="Pfam" id="PF02536">
    <property type="entry name" value="mTERF"/>
    <property type="match status" value="4"/>
</dbReference>
<proteinExistence type="inferred from homology"/>
<keyword evidence="8" id="KW-1185">Reference proteome</keyword>
<dbReference type="Pfam" id="PF00076">
    <property type="entry name" value="RRM_1"/>
    <property type="match status" value="2"/>
</dbReference>
<sequence length="1490" mass="169225">MEDVKKRKIEEASGNGEEILTYSEDHLRSLLDPLAKPQLVDLLAKLGSQYPSIAEEIKGVASADPVHRKLFVRGLAWNTSSDTLRAAFSEHGEIEEGAVIYDKASGKSRGYGFITYKYMESTQHALRAPSKLIDGRLAVCNLACEGLSGTSATLDLTQRKLYIGGLSPNVTSEMLLHFFGRHGDIEEGSVAYDKDTNESRGFGFVTYRTVEAAKKAIDDPQKTLGGRNIIVKLADSHKGRTVQAQLPPAMVPMALPLAAGYPQPGKAHAGATPVGYGYPQTVAAYPDSSYSTSVLKWVSSNFDENHLRSARTPIQLIGYFPNAQTPRFYKTERSPVTESCENVDRTSTGNGKISGRISRAVKKEAQAALLDYLYCTRSLHFVDAENMSKNTPHFLKKLIKSADNGKKIGQTIARFLRYHPINEFEPFFESLGLKPPEYVPLLPDKLMFLIDDDLLLHNYGVLCHYGIARNKIGKIYKEATEVFQYQVGVLLSKLQAYEELGLSQSALIKFVVASPYLLIGDANASFLKLLGKLKSLGFEISWIQRNLSEENSYKWSRMLEVLSFLSKMGCSDRQLGELIGQHPDILFEASGERTFSIIGFLLKFGSRMSQVYSLFLQFPRIQVMKFGLNLRKCFFFLNEIGMKVPGIGKIIRSHPLLLGSCALKKTNTLLLHLNIGKKSLCRYIQENPQELKHWVLGRRLRPLDWGNNLRSKTEKAKFLLDIGFVENSNKMKEALNEFQGNGWELQERFDCIVEAGFDHEEVCQMVKVSPQILSQSKDVIEMKIDFLVNHLCYPLSTLLIFPKYLTYGTKRVQHRVLMYNWLKDHGTDPTYALSTVVSCSDVYFLRKFVNHHPSGPQVWEDLKIVPAWPHYRGSSEYCSVERRCCISIKISKAWNLIEMHMTRLQKLTTASVLKWVSSSFAENHLRLSRTPLQPIFPNAQTLRLYSSRRGLETENSVNLENTLTSNGENAARISRIIIKEAQAALLDYLHCTRGLQFMDAENMSKNSPHFLEKLLRRVDNENEDEVGWSIARYLRYHPINEFEPFFESLGLKPSEYVPYLPRSLMFLTDDGLLLHNYTVLCRYGIARNKIGKIYKEAIEVFRYDFEVLSSKLQAYEELGISQSALIKLIVASPYLLIGDVNAAFVEVLEILKSFGFETCWIEENLLEEHSYNWSRMLEVLHLFSEKGCSDEQLGVLIGQHPDILFEGSGKTTFSLIGFLLKFGFTMSQIYSMFLQFPKIQVMKFVLNLRNCFLVFNKIEMEVAEIGKIIHSHPLLLGSIAIKKTNTLLAGLNVGKKRLSRYIQENPEELKNLVLGRRVEPLPAAEEDQISKAQKLEFLLDKGFVENSNKMKAALKLFRGKGTELKERFDCIVNAGLDREDVRKMIEVSPQILNLKKSVIEKKIDFLVNHLGYPVSSLADFPSYLSYRTERVKFRVFMYNWLKGQGAVDPRLALSTIVAMSDVKFLKVYVNLHPTGPQVWKDFKSKFYSKY</sequence>
<evidence type="ECO:0000313" key="7">
    <source>
        <dbReference type="EMBL" id="PQM39866.1"/>
    </source>
</evidence>
<keyword evidence="4" id="KW-0809">Transit peptide</keyword>
<comment type="caution">
    <text evidence="7">The sequence shown here is derived from an EMBL/GenBank/DDBJ whole genome shotgun (WGS) entry which is preliminary data.</text>
</comment>
<dbReference type="FunFam" id="1.25.70.10:FF:000019">
    <property type="entry name" value="mTERF family protein"/>
    <property type="match status" value="2"/>
</dbReference>
<keyword evidence="2" id="KW-0805">Transcription regulation</keyword>
<dbReference type="PANTHER" id="PTHR13068">
    <property type="entry name" value="CGI-12 PROTEIN-RELATED"/>
    <property type="match status" value="1"/>
</dbReference>
<evidence type="ECO:0000256" key="3">
    <source>
        <dbReference type="ARBA" id="ARBA00022884"/>
    </source>
</evidence>
<dbReference type="InterPro" id="IPR000504">
    <property type="entry name" value="RRM_dom"/>
</dbReference>
<dbReference type="InterPro" id="IPR012677">
    <property type="entry name" value="Nucleotide-bd_a/b_plait_sf"/>
</dbReference>
<dbReference type="SMART" id="SM00733">
    <property type="entry name" value="Mterf"/>
    <property type="match status" value="8"/>
</dbReference>
<keyword evidence="2" id="KW-0806">Transcription termination</keyword>
<comment type="similarity">
    <text evidence="1">Belongs to the mTERF family.</text>
</comment>
<dbReference type="Gene3D" id="3.30.70.330">
    <property type="match status" value="2"/>
</dbReference>
<dbReference type="EMBL" id="PJQY01003144">
    <property type="protein sequence ID" value="PQM39866.1"/>
    <property type="molecule type" value="Genomic_DNA"/>
</dbReference>
<organism evidence="7 8">
    <name type="scientific">Prunus yedoensis var. nudiflora</name>
    <dbReference type="NCBI Taxonomy" id="2094558"/>
    <lineage>
        <taxon>Eukaryota</taxon>
        <taxon>Viridiplantae</taxon>
        <taxon>Streptophyta</taxon>
        <taxon>Embryophyta</taxon>
        <taxon>Tracheophyta</taxon>
        <taxon>Spermatophyta</taxon>
        <taxon>Magnoliopsida</taxon>
        <taxon>eudicotyledons</taxon>
        <taxon>Gunneridae</taxon>
        <taxon>Pentapetalae</taxon>
        <taxon>rosids</taxon>
        <taxon>fabids</taxon>
        <taxon>Rosales</taxon>
        <taxon>Rosaceae</taxon>
        <taxon>Amygdaloideae</taxon>
        <taxon>Amygdaleae</taxon>
        <taxon>Prunus</taxon>
    </lineage>
</organism>
<keyword evidence="3 5" id="KW-0694">RNA-binding</keyword>
<evidence type="ECO:0000256" key="2">
    <source>
        <dbReference type="ARBA" id="ARBA00022472"/>
    </source>
</evidence>
<evidence type="ECO:0000259" key="6">
    <source>
        <dbReference type="PROSITE" id="PS50102"/>
    </source>
</evidence>
<keyword evidence="2" id="KW-0804">Transcription</keyword>
<evidence type="ECO:0000256" key="1">
    <source>
        <dbReference type="ARBA" id="ARBA00007692"/>
    </source>
</evidence>
<dbReference type="SMART" id="SM00360">
    <property type="entry name" value="RRM"/>
    <property type="match status" value="2"/>
</dbReference>
<gene>
    <name evidence="7" type="ORF">Pyn_41094</name>
</gene>
<dbReference type="GO" id="GO:0003723">
    <property type="term" value="F:RNA binding"/>
    <property type="evidence" value="ECO:0007669"/>
    <property type="project" value="UniProtKB-UniRule"/>
</dbReference>
<dbReference type="Gene3D" id="1.25.70.10">
    <property type="entry name" value="Transcription termination factor 3, mitochondrial"/>
    <property type="match status" value="4"/>
</dbReference>
<dbReference type="InterPro" id="IPR038538">
    <property type="entry name" value="MTERF_sf"/>
</dbReference>
<name>A0A314USX4_PRUYE</name>
<dbReference type="GO" id="GO:0006353">
    <property type="term" value="P:DNA-templated transcription termination"/>
    <property type="evidence" value="ECO:0007669"/>
    <property type="project" value="UniProtKB-KW"/>
</dbReference>
<dbReference type="PANTHER" id="PTHR13068:SF38">
    <property type="entry name" value="TRANSCRIPTION TERMINATION FACTOR FAMILY PROTEIN"/>
    <property type="match status" value="1"/>
</dbReference>
<evidence type="ECO:0000256" key="4">
    <source>
        <dbReference type="ARBA" id="ARBA00022946"/>
    </source>
</evidence>
<reference evidence="7 8" key="1">
    <citation type="submission" date="2018-02" db="EMBL/GenBank/DDBJ databases">
        <title>Draft genome of wild Prunus yedoensis var. nudiflora.</title>
        <authorList>
            <person name="Baek S."/>
            <person name="Kim J.-H."/>
            <person name="Choi K."/>
            <person name="Kim G.-B."/>
            <person name="Cho A."/>
            <person name="Jang H."/>
            <person name="Shin C.-H."/>
            <person name="Yu H.-J."/>
            <person name="Mun J.-H."/>
        </authorList>
    </citation>
    <scope>NUCLEOTIDE SEQUENCE [LARGE SCALE GENOMIC DNA]</scope>
    <source>
        <strain evidence="8">cv. Jeju island</strain>
        <tissue evidence="7">Leaf</tissue>
    </source>
</reference>
<feature type="domain" description="RRM" evidence="6">
    <location>
        <begin position="68"/>
        <end position="159"/>
    </location>
</feature>
<dbReference type="Proteomes" id="UP000250321">
    <property type="component" value="Unassembled WGS sequence"/>
</dbReference>
<evidence type="ECO:0000313" key="8">
    <source>
        <dbReference type="Proteomes" id="UP000250321"/>
    </source>
</evidence>
<protein>
    <recommendedName>
        <fullName evidence="6">RRM domain-containing protein</fullName>
    </recommendedName>
</protein>
<dbReference type="CDD" id="cd21608">
    <property type="entry name" value="RRM2_NsCP33_like"/>
    <property type="match status" value="1"/>
</dbReference>
<feature type="domain" description="RRM" evidence="6">
    <location>
        <begin position="159"/>
        <end position="236"/>
    </location>
</feature>
<dbReference type="PROSITE" id="PS50102">
    <property type="entry name" value="RRM"/>
    <property type="match status" value="2"/>
</dbReference>
<dbReference type="STRING" id="2094558.A0A314USX4"/>
<evidence type="ECO:0000256" key="5">
    <source>
        <dbReference type="PROSITE-ProRule" id="PRU00176"/>
    </source>
</evidence>